<accession>A0ABU0CNH1</accession>
<evidence type="ECO:0000256" key="1">
    <source>
        <dbReference type="ARBA" id="ARBA00008876"/>
    </source>
</evidence>
<dbReference type="InterPro" id="IPR036660">
    <property type="entry name" value="Fe-S_hydroAse_TtdB_cat_sf"/>
</dbReference>
<dbReference type="GO" id="GO:0008730">
    <property type="term" value="F:L(+)-tartrate dehydratase activity"/>
    <property type="evidence" value="ECO:0007669"/>
    <property type="project" value="UniProtKB-EC"/>
</dbReference>
<evidence type="ECO:0000256" key="2">
    <source>
        <dbReference type="ARBA" id="ARBA00023239"/>
    </source>
</evidence>
<dbReference type="InterPro" id="IPR004647">
    <property type="entry name" value="Fe-S_hydro-lyase_TtdB-typ_cat"/>
</dbReference>
<dbReference type="Proteomes" id="UP001232445">
    <property type="component" value="Unassembled WGS sequence"/>
</dbReference>
<dbReference type="SUPFAM" id="SSF117457">
    <property type="entry name" value="FumA C-terminal domain-like"/>
    <property type="match status" value="1"/>
</dbReference>
<protein>
    <submittedName>
        <fullName evidence="4">L(+)-tartrate dehydratase beta subunit</fullName>
        <ecNumber evidence="4">4.2.1.32</ecNumber>
    </submittedName>
</protein>
<dbReference type="EMBL" id="JAUSUQ010000002">
    <property type="protein sequence ID" value="MDQ0337961.1"/>
    <property type="molecule type" value="Genomic_DNA"/>
</dbReference>
<dbReference type="Pfam" id="PF05683">
    <property type="entry name" value="Fumerase_C"/>
    <property type="match status" value="1"/>
</dbReference>
<dbReference type="EC" id="4.2.1.32" evidence="4"/>
<proteinExistence type="inferred from homology"/>
<dbReference type="Gene3D" id="3.20.130.10">
    <property type="entry name" value="Fe-S hydro-lyase, tartrate dehydratase beta-type, catalytic domain"/>
    <property type="match status" value="1"/>
</dbReference>
<dbReference type="PANTHER" id="PTHR43351">
    <property type="entry name" value="L(+)-TARTRATE DEHYDRATASE SUBUNIT BETA"/>
    <property type="match status" value="1"/>
</dbReference>
<comment type="similarity">
    <text evidence="1">Belongs to the class-I fumarase family.</text>
</comment>
<evidence type="ECO:0000259" key="3">
    <source>
        <dbReference type="Pfam" id="PF05683"/>
    </source>
</evidence>
<gene>
    <name evidence="4" type="ORF">J2S00_000744</name>
</gene>
<dbReference type="PANTHER" id="PTHR43351:SF2">
    <property type="entry name" value="L(+)-TARTRATE DEHYDRATASE SUBUNIT BETA-RELATED"/>
    <property type="match status" value="1"/>
</dbReference>
<comment type="caution">
    <text evidence="4">The sequence shown here is derived from an EMBL/GenBank/DDBJ whole genome shotgun (WGS) entry which is preliminary data.</text>
</comment>
<organism evidence="4 5">
    <name type="scientific">Caldalkalibacillus uzonensis</name>
    <dbReference type="NCBI Taxonomy" id="353224"/>
    <lineage>
        <taxon>Bacteria</taxon>
        <taxon>Bacillati</taxon>
        <taxon>Bacillota</taxon>
        <taxon>Bacilli</taxon>
        <taxon>Bacillales</taxon>
        <taxon>Bacillaceae</taxon>
        <taxon>Caldalkalibacillus</taxon>
    </lineage>
</organism>
<keyword evidence="2 4" id="KW-0456">Lyase</keyword>
<evidence type="ECO:0000313" key="4">
    <source>
        <dbReference type="EMBL" id="MDQ0337961.1"/>
    </source>
</evidence>
<reference evidence="4 5" key="1">
    <citation type="submission" date="2023-07" db="EMBL/GenBank/DDBJ databases">
        <title>Genomic Encyclopedia of Type Strains, Phase IV (KMG-IV): sequencing the most valuable type-strain genomes for metagenomic binning, comparative biology and taxonomic classification.</title>
        <authorList>
            <person name="Goeker M."/>
        </authorList>
    </citation>
    <scope>NUCLEOTIDE SEQUENCE [LARGE SCALE GENOMIC DNA]</scope>
    <source>
        <strain evidence="4 5">DSM 17740</strain>
    </source>
</reference>
<feature type="domain" description="Fe-S hydro-lyase tartrate dehydratase beta-type catalytic" evidence="3">
    <location>
        <begin position="7"/>
        <end position="182"/>
    </location>
</feature>
<evidence type="ECO:0000313" key="5">
    <source>
        <dbReference type="Proteomes" id="UP001232445"/>
    </source>
</evidence>
<sequence>MAHYHIQSPLADELIETLRAGDTVSIDGHIFGIRDANLIRLFDQKVELPPDLIAQLKGAIGLHTAPNVKKLENGKYKKICVGTTTSYRMDRFTRGLFKTYGLKAIAGKGGLLEDGCQACVDLKGCYLTVIGGAAALETLQIEDIEEVWWEDLMPEAIWKFRVKNFGPLIVSIDCHGNNLYRNIKAQAKKNMEHVLAELGIKSDQ</sequence>
<keyword evidence="5" id="KW-1185">Reference proteome</keyword>
<name>A0ABU0CNH1_9BACI</name>
<dbReference type="RefSeq" id="WP_307335537.1">
    <property type="nucleotide sequence ID" value="NZ_JAUSUQ010000002.1"/>
</dbReference>